<evidence type="ECO:0000313" key="2">
    <source>
        <dbReference type="Proteomes" id="UP000325243"/>
    </source>
</evidence>
<accession>A0A5S4UYD1</accession>
<dbReference type="Proteomes" id="UP000325243">
    <property type="component" value="Unassembled WGS sequence"/>
</dbReference>
<dbReference type="RefSeq" id="WP_148735212.1">
    <property type="nucleotide sequence ID" value="NZ_VSSB01000002.1"/>
</dbReference>
<dbReference type="AlphaFoldDB" id="A0A5S4UYD1"/>
<organism evidence="1 2">
    <name type="scientific">Agromyces mariniharenae</name>
    <dbReference type="NCBI Taxonomy" id="2604423"/>
    <lineage>
        <taxon>Bacteria</taxon>
        <taxon>Bacillati</taxon>
        <taxon>Actinomycetota</taxon>
        <taxon>Actinomycetes</taxon>
        <taxon>Micrococcales</taxon>
        <taxon>Microbacteriaceae</taxon>
        <taxon>Agromyces</taxon>
    </lineage>
</organism>
<evidence type="ECO:0008006" key="3">
    <source>
        <dbReference type="Google" id="ProtNLM"/>
    </source>
</evidence>
<gene>
    <name evidence="1" type="ORF">FYC51_18530</name>
</gene>
<comment type="caution">
    <text evidence="1">The sequence shown here is derived from an EMBL/GenBank/DDBJ whole genome shotgun (WGS) entry which is preliminary data.</text>
</comment>
<dbReference type="EMBL" id="VSSB01000002">
    <property type="protein sequence ID" value="TYL51118.1"/>
    <property type="molecule type" value="Genomic_DNA"/>
</dbReference>
<reference evidence="1 2" key="1">
    <citation type="submission" date="2019-08" db="EMBL/GenBank/DDBJ databases">
        <authorList>
            <person name="Hu J."/>
        </authorList>
    </citation>
    <scope>NUCLEOTIDE SEQUENCE [LARGE SCALE GENOMIC DNA]</scope>
    <source>
        <strain evidence="1 2">NEAU-184</strain>
    </source>
</reference>
<proteinExistence type="predicted"/>
<keyword evidence="2" id="KW-1185">Reference proteome</keyword>
<evidence type="ECO:0000313" key="1">
    <source>
        <dbReference type="EMBL" id="TYL51118.1"/>
    </source>
</evidence>
<name>A0A5S4UYD1_9MICO</name>
<sequence length="252" mass="25680">MTDVAERSEVQRILEDPAYTVPEADAASTSPGEQFRANTSRFVNGATHAARRGRLEVLLAGIDVDELAADAASRTRAMLPAGIEAVAAHVPVACLAARLGFADPDAAPALVGVLAAHYPTGDPSSAADAAAARLLGAAGDRDGDPALRVQLLVQAHAATAGLITAAVRLPAARDTGVPTADLLAAVLRDAPPVRQTRRLAPDGHALVLRLDGADRAPQDPRTLVFGAGPRACPAMAQALAIAAAVVDEVRAC</sequence>
<protein>
    <recommendedName>
        <fullName evidence="3">Cytochrome P450</fullName>
    </recommendedName>
</protein>